<feature type="repeat" description="WD" evidence="3">
    <location>
        <begin position="1"/>
        <end position="40"/>
    </location>
</feature>
<evidence type="ECO:0008006" key="6">
    <source>
        <dbReference type="Google" id="ProtNLM"/>
    </source>
</evidence>
<dbReference type="Proteomes" id="UP000053593">
    <property type="component" value="Unassembled WGS sequence"/>
</dbReference>
<reference evidence="4 5" key="1">
    <citation type="submission" date="2014-04" db="EMBL/GenBank/DDBJ databases">
        <title>Evolutionary Origins and Diversification of the Mycorrhizal Mutualists.</title>
        <authorList>
            <consortium name="DOE Joint Genome Institute"/>
            <consortium name="Mycorrhizal Genomics Consortium"/>
            <person name="Kohler A."/>
            <person name="Kuo A."/>
            <person name="Nagy L.G."/>
            <person name="Floudas D."/>
            <person name="Copeland A."/>
            <person name="Barry K.W."/>
            <person name="Cichocki N."/>
            <person name="Veneault-Fourrey C."/>
            <person name="LaButti K."/>
            <person name="Lindquist E.A."/>
            <person name="Lipzen A."/>
            <person name="Lundell T."/>
            <person name="Morin E."/>
            <person name="Murat C."/>
            <person name="Riley R."/>
            <person name="Ohm R."/>
            <person name="Sun H."/>
            <person name="Tunlid A."/>
            <person name="Henrissat B."/>
            <person name="Grigoriev I.V."/>
            <person name="Hibbett D.S."/>
            <person name="Martin F."/>
        </authorList>
    </citation>
    <scope>NUCLEOTIDE SEQUENCE [LARGE SCALE GENOMIC DNA]</scope>
    <source>
        <strain evidence="4 5">FD-317 M1</strain>
    </source>
</reference>
<sequence length="380" mass="40934">GDEGEVVEAALSPDGTQIALCFRDRPVSVWDTFTGECLADFPECNHLNEPIVAFSPDGAKLVTGSCGEFDISLRIWEVSTGAQVGNSGNSLQRHSEMVSGVAFSPDGSKMILGSEDGTIKIWDATQVVADLDPDRNALHSVAFNLDGTKVLAVDCTGNLQIYDSISGDPLAGSEKDNERKVKSVAFSADRTKIGAVFNDGRVRVWDDITANPWHSVEMENAPINLIAFSPNGSRIALNNWRKETVSIWAWDATLGCLIRGPCLDGAFNIVKFSPNGTQIVTSNFNEMKIWDVHTGQLVHTLAGHTSNVSLIAFSPDGTRIVSLSENQTVRIWDAATGVQLGQPLQGFEGRVISVDCSSDGSKIVSGYKDSTLRIWDITTG</sequence>
<dbReference type="Gene3D" id="2.130.10.10">
    <property type="entry name" value="YVTN repeat-like/Quinoprotein amine dehydrogenase"/>
    <property type="match status" value="2"/>
</dbReference>
<organism evidence="4 5">
    <name type="scientific">Collybiopsis luxurians FD-317 M1</name>
    <dbReference type="NCBI Taxonomy" id="944289"/>
    <lineage>
        <taxon>Eukaryota</taxon>
        <taxon>Fungi</taxon>
        <taxon>Dikarya</taxon>
        <taxon>Basidiomycota</taxon>
        <taxon>Agaricomycotina</taxon>
        <taxon>Agaricomycetes</taxon>
        <taxon>Agaricomycetidae</taxon>
        <taxon>Agaricales</taxon>
        <taxon>Marasmiineae</taxon>
        <taxon>Omphalotaceae</taxon>
        <taxon>Collybiopsis</taxon>
        <taxon>Collybiopsis luxurians</taxon>
    </lineage>
</organism>
<accession>A0A0D0CFJ7</accession>
<keyword evidence="1 3" id="KW-0853">WD repeat</keyword>
<feature type="repeat" description="WD" evidence="3">
    <location>
        <begin position="174"/>
        <end position="206"/>
    </location>
</feature>
<dbReference type="SMART" id="SM00320">
    <property type="entry name" value="WD40"/>
    <property type="match status" value="8"/>
</dbReference>
<dbReference type="EMBL" id="KN834825">
    <property type="protein sequence ID" value="KIK53733.1"/>
    <property type="molecule type" value="Genomic_DNA"/>
</dbReference>
<dbReference type="PROSITE" id="PS00678">
    <property type="entry name" value="WD_REPEATS_1"/>
    <property type="match status" value="2"/>
</dbReference>
<feature type="non-terminal residue" evidence="4">
    <location>
        <position position="1"/>
    </location>
</feature>
<feature type="repeat" description="WD" evidence="3">
    <location>
        <begin position="344"/>
        <end position="380"/>
    </location>
</feature>
<evidence type="ECO:0000256" key="1">
    <source>
        <dbReference type="ARBA" id="ARBA00022574"/>
    </source>
</evidence>
<dbReference type="Pfam" id="PF00400">
    <property type="entry name" value="WD40"/>
    <property type="match status" value="4"/>
</dbReference>
<dbReference type="InterPro" id="IPR019775">
    <property type="entry name" value="WD40_repeat_CS"/>
</dbReference>
<dbReference type="PRINTS" id="PR00320">
    <property type="entry name" value="GPROTEINBRPT"/>
</dbReference>
<dbReference type="PROSITE" id="PS50082">
    <property type="entry name" value="WD_REPEATS_2"/>
    <property type="match status" value="5"/>
</dbReference>
<dbReference type="InterPro" id="IPR020472">
    <property type="entry name" value="WD40_PAC1"/>
</dbReference>
<keyword evidence="5" id="KW-1185">Reference proteome</keyword>
<gene>
    <name evidence="4" type="ORF">GYMLUDRAFT_127461</name>
</gene>
<feature type="repeat" description="WD" evidence="3">
    <location>
        <begin position="301"/>
        <end position="342"/>
    </location>
</feature>
<protein>
    <recommendedName>
        <fullName evidence="6">WD40 repeat-like protein</fullName>
    </recommendedName>
</protein>
<keyword evidence="2" id="KW-0677">Repeat</keyword>
<dbReference type="InterPro" id="IPR001680">
    <property type="entry name" value="WD40_rpt"/>
</dbReference>
<name>A0A0D0CFJ7_9AGAR</name>
<evidence type="ECO:0000256" key="2">
    <source>
        <dbReference type="ARBA" id="ARBA00022737"/>
    </source>
</evidence>
<dbReference type="PANTHER" id="PTHR22847:SF637">
    <property type="entry name" value="WD REPEAT DOMAIN 5B"/>
    <property type="match status" value="1"/>
</dbReference>
<dbReference type="InterPro" id="IPR011047">
    <property type="entry name" value="Quinoprotein_ADH-like_sf"/>
</dbReference>
<dbReference type="CDD" id="cd00200">
    <property type="entry name" value="WD40"/>
    <property type="match status" value="1"/>
</dbReference>
<dbReference type="GO" id="GO:0005634">
    <property type="term" value="C:nucleus"/>
    <property type="evidence" value="ECO:0007669"/>
    <property type="project" value="TreeGrafter"/>
</dbReference>
<evidence type="ECO:0000313" key="5">
    <source>
        <dbReference type="Proteomes" id="UP000053593"/>
    </source>
</evidence>
<dbReference type="SUPFAM" id="SSF50998">
    <property type="entry name" value="Quinoprotein alcohol dehydrogenase-like"/>
    <property type="match status" value="1"/>
</dbReference>
<feature type="non-terminal residue" evidence="4">
    <location>
        <position position="380"/>
    </location>
</feature>
<dbReference type="AlphaFoldDB" id="A0A0D0CFJ7"/>
<dbReference type="SUPFAM" id="SSF117289">
    <property type="entry name" value="Nucleoporin domain"/>
    <property type="match status" value="1"/>
</dbReference>
<dbReference type="HOGENOM" id="CLU_000288_57_32_1"/>
<dbReference type="GO" id="GO:1990234">
    <property type="term" value="C:transferase complex"/>
    <property type="evidence" value="ECO:0007669"/>
    <property type="project" value="UniProtKB-ARBA"/>
</dbReference>
<dbReference type="OrthoDB" id="538223at2759"/>
<feature type="repeat" description="WD" evidence="3">
    <location>
        <begin position="91"/>
        <end position="123"/>
    </location>
</feature>
<evidence type="ECO:0000256" key="3">
    <source>
        <dbReference type="PROSITE-ProRule" id="PRU00221"/>
    </source>
</evidence>
<proteinExistence type="predicted"/>
<dbReference type="PANTHER" id="PTHR22847">
    <property type="entry name" value="WD40 REPEAT PROTEIN"/>
    <property type="match status" value="1"/>
</dbReference>
<evidence type="ECO:0000313" key="4">
    <source>
        <dbReference type="EMBL" id="KIK53733.1"/>
    </source>
</evidence>
<dbReference type="PROSITE" id="PS50294">
    <property type="entry name" value="WD_REPEATS_REGION"/>
    <property type="match status" value="3"/>
</dbReference>
<dbReference type="InterPro" id="IPR015943">
    <property type="entry name" value="WD40/YVTN_repeat-like_dom_sf"/>
</dbReference>